<dbReference type="Proteomes" id="UP000476411">
    <property type="component" value="Chromosome"/>
</dbReference>
<dbReference type="KEGG" id="chih:GWR21_24920"/>
<sequence length="155" mass="17574">MTTIYIPDAKMNAIAIPKNWKTAENAFIPAGDDEACQEPIISQYVDNVNLATGLAEQFRDYLQTLGICSEVMLKVNSITSFDFAFLINEADYLSDQLDLAYEKAYELRKSSNTKTFFVYFHFIPKTQNLLIDIMISDGFKQYYEPTSEKSAAMAS</sequence>
<reference evidence="1 2" key="1">
    <citation type="submission" date="2020-01" db="EMBL/GenBank/DDBJ databases">
        <title>Complete genome sequence of Chitinophaga sp. H33E-04 isolated from quinoa roots.</title>
        <authorList>
            <person name="Weon H.-Y."/>
            <person name="Lee S.A."/>
        </authorList>
    </citation>
    <scope>NUCLEOTIDE SEQUENCE [LARGE SCALE GENOMIC DNA]</scope>
    <source>
        <strain evidence="1 2">H33E-04</strain>
    </source>
</reference>
<gene>
    <name evidence="1" type="ORF">GWR21_24920</name>
</gene>
<dbReference type="EMBL" id="CP048113">
    <property type="protein sequence ID" value="QHS62704.1"/>
    <property type="molecule type" value="Genomic_DNA"/>
</dbReference>
<proteinExistence type="predicted"/>
<accession>A0A6B9ZMN0</accession>
<protein>
    <submittedName>
        <fullName evidence="1">Uncharacterized protein</fullName>
    </submittedName>
</protein>
<dbReference type="RefSeq" id="WP_162334371.1">
    <property type="nucleotide sequence ID" value="NZ_CP048113.1"/>
</dbReference>
<evidence type="ECO:0000313" key="2">
    <source>
        <dbReference type="Proteomes" id="UP000476411"/>
    </source>
</evidence>
<keyword evidence="2" id="KW-1185">Reference proteome</keyword>
<dbReference type="AlphaFoldDB" id="A0A6B9ZMN0"/>
<organism evidence="1 2">
    <name type="scientific">Chitinophaga agri</name>
    <dbReference type="NCBI Taxonomy" id="2703787"/>
    <lineage>
        <taxon>Bacteria</taxon>
        <taxon>Pseudomonadati</taxon>
        <taxon>Bacteroidota</taxon>
        <taxon>Chitinophagia</taxon>
        <taxon>Chitinophagales</taxon>
        <taxon>Chitinophagaceae</taxon>
        <taxon>Chitinophaga</taxon>
    </lineage>
</organism>
<name>A0A6B9ZMN0_9BACT</name>
<evidence type="ECO:0000313" key="1">
    <source>
        <dbReference type="EMBL" id="QHS62704.1"/>
    </source>
</evidence>